<dbReference type="InterPro" id="IPR011611">
    <property type="entry name" value="PfkB_dom"/>
</dbReference>
<evidence type="ECO:0000256" key="12">
    <source>
        <dbReference type="HAMAP-Rule" id="MF_01987"/>
    </source>
</evidence>
<dbReference type="PANTHER" id="PTHR10584:SF166">
    <property type="entry name" value="RIBOKINASE"/>
    <property type="match status" value="1"/>
</dbReference>
<dbReference type="Pfam" id="PF00294">
    <property type="entry name" value="PfkB"/>
    <property type="match status" value="1"/>
</dbReference>
<evidence type="ECO:0000313" key="14">
    <source>
        <dbReference type="EMBL" id="EAV46122.1"/>
    </source>
</evidence>
<evidence type="ECO:0000256" key="4">
    <source>
        <dbReference type="ARBA" id="ARBA00022679"/>
    </source>
</evidence>
<feature type="active site" description="Proton acceptor" evidence="12">
    <location>
        <position position="253"/>
    </location>
</feature>
<dbReference type="OrthoDB" id="9775849at2"/>
<dbReference type="GO" id="GO:0004747">
    <property type="term" value="F:ribokinase activity"/>
    <property type="evidence" value="ECO:0007669"/>
    <property type="project" value="UniProtKB-UniRule"/>
</dbReference>
<keyword evidence="5 12" id="KW-0479">Metal-binding</keyword>
<name>A0NM27_ROSAI</name>
<evidence type="ECO:0000256" key="10">
    <source>
        <dbReference type="ARBA" id="ARBA00022958"/>
    </source>
</evidence>
<dbReference type="UniPathway" id="UPA00916">
    <property type="reaction ID" value="UER00889"/>
</dbReference>
<dbReference type="RefSeq" id="WP_006931392.1">
    <property type="nucleotide sequence ID" value="NZ_AAUW01000001.1"/>
</dbReference>
<dbReference type="GO" id="GO:0046872">
    <property type="term" value="F:metal ion binding"/>
    <property type="evidence" value="ECO:0007669"/>
    <property type="project" value="UniProtKB-KW"/>
</dbReference>
<evidence type="ECO:0000256" key="3">
    <source>
        <dbReference type="ARBA" id="ARBA00016943"/>
    </source>
</evidence>
<reference evidence="14 15" key="1">
    <citation type="submission" date="2006-05" db="EMBL/GenBank/DDBJ databases">
        <authorList>
            <person name="King G."/>
            <person name="Ferriera S."/>
            <person name="Johnson J."/>
            <person name="Kravitz S."/>
            <person name="Beeson K."/>
            <person name="Sutton G."/>
            <person name="Rogers Y.-H."/>
            <person name="Friedman R."/>
            <person name="Frazier M."/>
            <person name="Venter J.C."/>
        </authorList>
    </citation>
    <scope>NUCLEOTIDE SEQUENCE [LARGE SCALE GENOMIC DNA]</scope>
    <source>
        <strain evidence="15">ATCC 25650 / DSM 13394 / JCM 20685 / NBRC 16684 / NCIMB 2208 / IAM 12614 / B1</strain>
    </source>
</reference>
<feature type="binding site" evidence="12">
    <location>
        <position position="253"/>
    </location>
    <ligand>
        <name>substrate</name>
    </ligand>
</feature>
<dbReference type="GO" id="GO:0019303">
    <property type="term" value="P:D-ribose catabolic process"/>
    <property type="evidence" value="ECO:0007669"/>
    <property type="project" value="UniProtKB-UniRule"/>
</dbReference>
<dbReference type="EMBL" id="AAUW01000001">
    <property type="protein sequence ID" value="EAV46122.1"/>
    <property type="molecule type" value="Genomic_DNA"/>
</dbReference>
<comment type="subcellular location">
    <subcellularLocation>
        <location evidence="12">Cytoplasm</location>
    </subcellularLocation>
</comment>
<feature type="binding site" evidence="12">
    <location>
        <begin position="221"/>
        <end position="226"/>
    </location>
    <ligand>
        <name>ATP</name>
        <dbReference type="ChEBI" id="CHEBI:30616"/>
    </ligand>
</feature>
<keyword evidence="4 12" id="KW-0808">Transferase</keyword>
<dbReference type="InterPro" id="IPR029056">
    <property type="entry name" value="Ribokinase-like"/>
</dbReference>
<comment type="caution">
    <text evidence="12">Lacks conserved residue(s) required for the propagation of feature annotation.</text>
</comment>
<evidence type="ECO:0000256" key="6">
    <source>
        <dbReference type="ARBA" id="ARBA00022741"/>
    </source>
</evidence>
<feature type="binding site" evidence="12">
    <location>
        <position position="283"/>
    </location>
    <ligand>
        <name>K(+)</name>
        <dbReference type="ChEBI" id="CHEBI:29103"/>
    </ligand>
</feature>
<feature type="binding site" evidence="12">
    <location>
        <position position="249"/>
    </location>
    <ligand>
        <name>K(+)</name>
        <dbReference type="ChEBI" id="CHEBI:29103"/>
    </ligand>
</feature>
<feature type="binding site" evidence="12">
    <location>
        <begin position="11"/>
        <end position="13"/>
    </location>
    <ligand>
        <name>substrate</name>
    </ligand>
</feature>
<keyword evidence="8 12" id="KW-0067">ATP-binding</keyword>
<comment type="similarity">
    <text evidence="1">Belongs to the carbohydrate kinase pfkB family.</text>
</comment>
<sequence>MTSVTVVGSINIDLTSYLDRWPKIGETISVRETVTSLGGKGANQAVAAARLGADVNFIGSVGKDGFGAEAAAALRPEGVATLLEEMPETATGLAFIDVGPDGQNVIRLSAGANGRLSPDAVSKYADILRQSRVLLLQNEISLETSLAAARLAREAGALVIMDPAPAPEPAWPTDVLTAFDILTPNAGEAGGLLGTEPRSLAEAREAAGALQNLGLRGAIVTMGADGVAWSVDGSSGALPAPKVHSIDTVAAGDCFNGAFAAWMAINKPIEEAIAFAMQAAALATTRKGAAASLPRLDELEAFPVQRIA</sequence>
<keyword evidence="7 12" id="KW-0418">Kinase</keyword>
<evidence type="ECO:0000256" key="2">
    <source>
        <dbReference type="ARBA" id="ARBA00012035"/>
    </source>
</evidence>
<dbReference type="InterPro" id="IPR011877">
    <property type="entry name" value="Ribokinase"/>
</dbReference>
<comment type="activity regulation">
    <text evidence="12">Activated by a monovalent cation that binds near, but not in, the active site. The most likely occupant of the site in vivo is potassium. Ion binding induces a conformational change that may alter substrate affinity.</text>
</comment>
<feature type="domain" description="Carbohydrate kinase PfkB" evidence="13">
    <location>
        <begin position="1"/>
        <end position="294"/>
    </location>
</feature>
<comment type="catalytic activity">
    <reaction evidence="12">
        <text>D-ribose + ATP = D-ribose 5-phosphate + ADP + H(+)</text>
        <dbReference type="Rhea" id="RHEA:13697"/>
        <dbReference type="ChEBI" id="CHEBI:15378"/>
        <dbReference type="ChEBI" id="CHEBI:30616"/>
        <dbReference type="ChEBI" id="CHEBI:47013"/>
        <dbReference type="ChEBI" id="CHEBI:78346"/>
        <dbReference type="ChEBI" id="CHEBI:456216"/>
        <dbReference type="EC" id="2.7.1.15"/>
    </reaction>
</comment>
<comment type="caution">
    <text evidence="14">The sequence shown here is derived from an EMBL/GenBank/DDBJ whole genome shotgun (WGS) entry which is preliminary data.</text>
</comment>
<dbReference type="Gene3D" id="3.40.1190.20">
    <property type="match status" value="1"/>
</dbReference>
<dbReference type="PRINTS" id="PR00990">
    <property type="entry name" value="RIBOKINASE"/>
</dbReference>
<dbReference type="GO" id="GO:0005524">
    <property type="term" value="F:ATP binding"/>
    <property type="evidence" value="ECO:0007669"/>
    <property type="project" value="UniProtKB-UniRule"/>
</dbReference>
<feature type="binding site" evidence="12">
    <location>
        <position position="247"/>
    </location>
    <ligand>
        <name>K(+)</name>
        <dbReference type="ChEBI" id="CHEBI:29103"/>
    </ligand>
</feature>
<evidence type="ECO:0000256" key="5">
    <source>
        <dbReference type="ARBA" id="ARBA00022723"/>
    </source>
</evidence>
<dbReference type="InterPro" id="IPR002173">
    <property type="entry name" value="Carboh/pur_kinase_PfkB_CS"/>
</dbReference>
<feature type="binding site" evidence="12">
    <location>
        <begin position="39"/>
        <end position="43"/>
    </location>
    <ligand>
        <name>substrate</name>
    </ligand>
</feature>
<dbReference type="NCBIfam" id="TIGR02152">
    <property type="entry name" value="D_ribokin_bact"/>
    <property type="match status" value="1"/>
</dbReference>
<evidence type="ECO:0000256" key="1">
    <source>
        <dbReference type="ARBA" id="ARBA00005380"/>
    </source>
</evidence>
<dbReference type="eggNOG" id="COG0524">
    <property type="taxonomic scope" value="Bacteria"/>
</dbReference>
<comment type="similarity">
    <text evidence="12">Belongs to the carbohydrate kinase PfkB family. Ribokinase subfamily.</text>
</comment>
<feature type="binding site" evidence="12">
    <location>
        <position position="292"/>
    </location>
    <ligand>
        <name>K(+)</name>
        <dbReference type="ChEBI" id="CHEBI:29103"/>
    </ligand>
</feature>
<keyword evidence="12" id="KW-0963">Cytoplasm</keyword>
<evidence type="ECO:0000259" key="13">
    <source>
        <dbReference type="Pfam" id="PF00294"/>
    </source>
</evidence>
<keyword evidence="6 12" id="KW-0547">Nucleotide-binding</keyword>
<feature type="binding site" evidence="12">
    <location>
        <position position="139"/>
    </location>
    <ligand>
        <name>substrate</name>
    </ligand>
</feature>
<dbReference type="GO" id="GO:0005829">
    <property type="term" value="C:cytosol"/>
    <property type="evidence" value="ECO:0007669"/>
    <property type="project" value="TreeGrafter"/>
</dbReference>
<dbReference type="HAMAP" id="MF_01987">
    <property type="entry name" value="Ribokinase"/>
    <property type="match status" value="1"/>
</dbReference>
<evidence type="ECO:0000256" key="11">
    <source>
        <dbReference type="ARBA" id="ARBA00023277"/>
    </source>
</evidence>
<organism evidence="14 15">
    <name type="scientific">Roseibium aggregatum (strain ATCC 25650 / DSM 13394 / JCM 20685 / NBRC 16684 / NCIMB 2208 / IAM 12614 / B1)</name>
    <name type="common">Stappia aggregata</name>
    <dbReference type="NCBI Taxonomy" id="384765"/>
    <lineage>
        <taxon>Bacteria</taxon>
        <taxon>Pseudomonadati</taxon>
        <taxon>Pseudomonadota</taxon>
        <taxon>Alphaproteobacteria</taxon>
        <taxon>Hyphomicrobiales</taxon>
        <taxon>Stappiaceae</taxon>
        <taxon>Roseibium</taxon>
    </lineage>
</organism>
<keyword evidence="9 12" id="KW-0460">Magnesium</keyword>
<evidence type="ECO:0000256" key="7">
    <source>
        <dbReference type="ARBA" id="ARBA00022777"/>
    </source>
</evidence>
<evidence type="ECO:0000256" key="9">
    <source>
        <dbReference type="ARBA" id="ARBA00022842"/>
    </source>
</evidence>
<comment type="subunit">
    <text evidence="12">Homodimer.</text>
</comment>
<comment type="function">
    <text evidence="12">Catalyzes the phosphorylation of ribose at O-5 in a reaction requiring ATP and magnesium. The resulting D-ribose-5-phosphate can then be used either for sythesis of nucleotides, histidine, and tryptophan, or as a component of the pentose phosphate pathway.</text>
</comment>
<feature type="binding site" evidence="12">
    <location>
        <begin position="252"/>
        <end position="253"/>
    </location>
    <ligand>
        <name>ATP</name>
        <dbReference type="ChEBI" id="CHEBI:30616"/>
    </ligand>
</feature>
<keyword evidence="10 12" id="KW-0630">Potassium</keyword>
<accession>A0NM27</accession>
<dbReference type="AlphaFoldDB" id="A0NM27"/>
<dbReference type="PROSITE" id="PS00584">
    <property type="entry name" value="PFKB_KINASES_2"/>
    <property type="match status" value="1"/>
</dbReference>
<dbReference type="GeneID" id="68844663"/>
<dbReference type="Proteomes" id="UP000004848">
    <property type="component" value="Unassembled WGS sequence"/>
</dbReference>
<dbReference type="CDD" id="cd01174">
    <property type="entry name" value="ribokinase"/>
    <property type="match status" value="1"/>
</dbReference>
<dbReference type="SUPFAM" id="SSF53613">
    <property type="entry name" value="Ribokinase-like"/>
    <property type="match status" value="1"/>
</dbReference>
<dbReference type="PANTHER" id="PTHR10584">
    <property type="entry name" value="SUGAR KINASE"/>
    <property type="match status" value="1"/>
</dbReference>
<dbReference type="InterPro" id="IPR002139">
    <property type="entry name" value="Ribo/fructo_kinase"/>
</dbReference>
<evidence type="ECO:0000256" key="8">
    <source>
        <dbReference type="ARBA" id="ARBA00022840"/>
    </source>
</evidence>
<keyword evidence="11 12" id="KW-0119">Carbohydrate metabolism</keyword>
<evidence type="ECO:0000313" key="15">
    <source>
        <dbReference type="Proteomes" id="UP000004848"/>
    </source>
</evidence>
<proteinExistence type="inferred from homology"/>
<gene>
    <name evidence="12" type="primary">rbsK</name>
    <name evidence="14" type="ORF">SIAM614_09848</name>
</gene>
<feature type="binding site" evidence="12">
    <location>
        <position position="185"/>
    </location>
    <ligand>
        <name>ATP</name>
        <dbReference type="ChEBI" id="CHEBI:30616"/>
    </ligand>
</feature>
<feature type="binding site" evidence="12">
    <location>
        <position position="286"/>
    </location>
    <ligand>
        <name>K(+)</name>
        <dbReference type="ChEBI" id="CHEBI:29103"/>
    </ligand>
</feature>
<comment type="pathway">
    <text evidence="12">Carbohydrate metabolism; D-ribose degradation; D-ribose 5-phosphate from beta-D-ribopyranose: step 2/2.</text>
</comment>
<protein>
    <recommendedName>
        <fullName evidence="3 12">Ribokinase</fullName>
        <shortName evidence="12">RK</shortName>
        <ecNumber evidence="2 12">2.7.1.15</ecNumber>
    </recommendedName>
</protein>
<feature type="binding site" evidence="12">
    <location>
        <position position="288"/>
    </location>
    <ligand>
        <name>K(+)</name>
        <dbReference type="ChEBI" id="CHEBI:29103"/>
    </ligand>
</feature>
<dbReference type="EC" id="2.7.1.15" evidence="2 12"/>
<comment type="cofactor">
    <cofactor evidence="12">
        <name>Mg(2+)</name>
        <dbReference type="ChEBI" id="CHEBI:18420"/>
    </cofactor>
    <text evidence="12">Requires a divalent cation, most likely magnesium in vivo, as an electrophilic catalyst to aid phosphoryl group transfer. It is the chelate of the metal and the nucleotide that is the actual substrate.</text>
</comment>